<accession>A0A2P8FGM9</accession>
<sequence>MARVNKQVVVSGLDVSQEAQRAIMRDLLMRLVGTDAGPDMPLIAPAMLLGDGQIVKATEGMTAQPGETLVHEFQQFNRFDLPENSTEIEIEITEKYAGSSIGFDFAIGKDAGFSSVMQTRLRLAARSELQGLKGAEFHEKLAAEGAQWVSLGAIQMSDVRAYLDLTHDKNPIHVDDTAARAAGLSGTILPGMLLCGLAEYALGHAQAEARIEQMKTRFMAPVPVGEAVDFVVVPRKWNAQGALTVVRQFVLTTERVIAAVMDVQLRPSGEVGQMNVNQAHAITTYVN</sequence>
<dbReference type="OrthoDB" id="7855766at2"/>
<dbReference type="PANTHER" id="PTHR43437">
    <property type="entry name" value="HYDROXYACYL-THIOESTER DEHYDRATASE TYPE 2, MITOCHONDRIAL-RELATED"/>
    <property type="match status" value="1"/>
</dbReference>
<organism evidence="2 3">
    <name type="scientific">Shimia abyssi</name>
    <dbReference type="NCBI Taxonomy" id="1662395"/>
    <lineage>
        <taxon>Bacteria</taxon>
        <taxon>Pseudomonadati</taxon>
        <taxon>Pseudomonadota</taxon>
        <taxon>Alphaproteobacteria</taxon>
        <taxon>Rhodobacterales</taxon>
        <taxon>Roseobacteraceae</taxon>
    </lineage>
</organism>
<evidence type="ECO:0000313" key="3">
    <source>
        <dbReference type="Proteomes" id="UP000240418"/>
    </source>
</evidence>
<evidence type="ECO:0000259" key="1">
    <source>
        <dbReference type="Pfam" id="PF01575"/>
    </source>
</evidence>
<proteinExistence type="predicted"/>
<name>A0A2P8FGM9_9RHOB</name>
<dbReference type="SUPFAM" id="SSF54637">
    <property type="entry name" value="Thioesterase/thiol ester dehydrase-isomerase"/>
    <property type="match status" value="1"/>
</dbReference>
<dbReference type="PANTHER" id="PTHR43437:SF3">
    <property type="entry name" value="HYDROXYACYL-THIOESTER DEHYDRATASE TYPE 2, MITOCHONDRIAL"/>
    <property type="match status" value="1"/>
</dbReference>
<dbReference type="CDD" id="cd03441">
    <property type="entry name" value="R_hydratase_like"/>
    <property type="match status" value="1"/>
</dbReference>
<comment type="caution">
    <text evidence="2">The sequence shown here is derived from an EMBL/GenBank/DDBJ whole genome shotgun (WGS) entry which is preliminary data.</text>
</comment>
<dbReference type="Pfam" id="PF01575">
    <property type="entry name" value="MaoC_dehydratas"/>
    <property type="match status" value="1"/>
</dbReference>
<dbReference type="GO" id="GO:0019171">
    <property type="term" value="F:(3R)-hydroxyacyl-[acyl-carrier-protein] dehydratase activity"/>
    <property type="evidence" value="ECO:0007669"/>
    <property type="project" value="TreeGrafter"/>
</dbReference>
<dbReference type="GO" id="GO:0006633">
    <property type="term" value="P:fatty acid biosynthetic process"/>
    <property type="evidence" value="ECO:0007669"/>
    <property type="project" value="TreeGrafter"/>
</dbReference>
<dbReference type="Proteomes" id="UP000240418">
    <property type="component" value="Unassembled WGS sequence"/>
</dbReference>
<protein>
    <submittedName>
        <fullName evidence="2">Acyl dehydratase</fullName>
    </submittedName>
</protein>
<dbReference type="AlphaFoldDB" id="A0A2P8FGM9"/>
<evidence type="ECO:0000313" key="2">
    <source>
        <dbReference type="EMBL" id="PSL20886.1"/>
    </source>
</evidence>
<dbReference type="InterPro" id="IPR029069">
    <property type="entry name" value="HotDog_dom_sf"/>
</dbReference>
<keyword evidence="3" id="KW-1185">Reference proteome</keyword>
<feature type="domain" description="MaoC-like" evidence="1">
    <location>
        <begin position="155"/>
        <end position="233"/>
    </location>
</feature>
<dbReference type="EMBL" id="PYGJ01000002">
    <property type="protein sequence ID" value="PSL20886.1"/>
    <property type="molecule type" value="Genomic_DNA"/>
</dbReference>
<gene>
    <name evidence="2" type="ORF">CLV88_1023</name>
</gene>
<dbReference type="Gene3D" id="3.10.129.10">
    <property type="entry name" value="Hotdog Thioesterase"/>
    <property type="match status" value="1"/>
</dbReference>
<dbReference type="InterPro" id="IPR002539">
    <property type="entry name" value="MaoC-like_dom"/>
</dbReference>
<reference evidence="2 3" key="1">
    <citation type="submission" date="2018-03" db="EMBL/GenBank/DDBJ databases">
        <title>Genomic Encyclopedia of Archaeal and Bacterial Type Strains, Phase II (KMG-II): from individual species to whole genera.</title>
        <authorList>
            <person name="Goeker M."/>
        </authorList>
    </citation>
    <scope>NUCLEOTIDE SEQUENCE [LARGE SCALE GENOMIC DNA]</scope>
    <source>
        <strain evidence="2 3">DSM 100673</strain>
    </source>
</reference>
<dbReference type="InterPro" id="IPR050965">
    <property type="entry name" value="UPF0336/Enoyl-CoA_hydratase"/>
</dbReference>